<comment type="similarity">
    <text evidence="2 8">Belongs to the 4-toluene sulfonate uptake permease (TSUP) (TC 2.A.102) family.</text>
</comment>
<protein>
    <recommendedName>
        <fullName evidence="8">Probable membrane transporter protein</fullName>
    </recommendedName>
</protein>
<dbReference type="InterPro" id="IPR002781">
    <property type="entry name" value="TM_pro_TauE-like"/>
</dbReference>
<gene>
    <name evidence="9" type="ORF">IV87_GL001788</name>
    <name evidence="10" type="ORF">SAMN04487973_102205</name>
</gene>
<evidence type="ECO:0000313" key="10">
    <source>
        <dbReference type="EMBL" id="SER19474.1"/>
    </source>
</evidence>
<dbReference type="EMBL" id="JQBY01000006">
    <property type="protein sequence ID" value="KRN82842.1"/>
    <property type="molecule type" value="Genomic_DNA"/>
</dbReference>
<comment type="subcellular location">
    <subcellularLocation>
        <location evidence="1 8">Cell membrane</location>
        <topology evidence="1 8">Multi-pass membrane protein</topology>
    </subcellularLocation>
</comment>
<feature type="transmembrane region" description="Helical" evidence="8">
    <location>
        <begin position="225"/>
        <end position="246"/>
    </location>
</feature>
<evidence type="ECO:0000256" key="5">
    <source>
        <dbReference type="ARBA" id="ARBA00022692"/>
    </source>
</evidence>
<dbReference type="PATRIC" id="fig|319653.3.peg.1820"/>
<feature type="transmembrane region" description="Helical" evidence="8">
    <location>
        <begin position="98"/>
        <end position="115"/>
    </location>
</feature>
<dbReference type="AlphaFoldDB" id="A0A0R2K885"/>
<evidence type="ECO:0000256" key="6">
    <source>
        <dbReference type="ARBA" id="ARBA00022989"/>
    </source>
</evidence>
<reference evidence="10 12" key="2">
    <citation type="submission" date="2016-10" db="EMBL/GenBank/DDBJ databases">
        <authorList>
            <person name="Varghese N."/>
            <person name="Submissions S."/>
        </authorList>
    </citation>
    <scope>NUCLEOTIDE SEQUENCE [LARGE SCALE GENOMIC DNA]</scope>
    <source>
        <strain evidence="10 12">CGMCC 1.3889</strain>
    </source>
</reference>
<feature type="transmembrane region" description="Helical" evidence="8">
    <location>
        <begin position="72"/>
        <end position="91"/>
    </location>
</feature>
<evidence type="ECO:0000313" key="11">
    <source>
        <dbReference type="Proteomes" id="UP000051749"/>
    </source>
</evidence>
<evidence type="ECO:0000313" key="9">
    <source>
        <dbReference type="EMBL" id="KRN82842.1"/>
    </source>
</evidence>
<evidence type="ECO:0000313" key="12">
    <source>
        <dbReference type="Proteomes" id="UP000182818"/>
    </source>
</evidence>
<dbReference type="GO" id="GO:0005886">
    <property type="term" value="C:plasma membrane"/>
    <property type="evidence" value="ECO:0007669"/>
    <property type="project" value="UniProtKB-SubCell"/>
</dbReference>
<dbReference type="Proteomes" id="UP000051749">
    <property type="component" value="Unassembled WGS sequence"/>
</dbReference>
<feature type="transmembrane region" description="Helical" evidence="8">
    <location>
        <begin position="172"/>
        <end position="191"/>
    </location>
</feature>
<keyword evidence="12" id="KW-1185">Reference proteome</keyword>
<dbReference type="OrthoDB" id="2329556at2"/>
<keyword evidence="6 8" id="KW-1133">Transmembrane helix</keyword>
<name>A0A0R2K885_9LACO</name>
<feature type="transmembrane region" description="Helical" evidence="8">
    <location>
        <begin position="197"/>
        <end position="218"/>
    </location>
</feature>
<evidence type="ECO:0000256" key="1">
    <source>
        <dbReference type="ARBA" id="ARBA00004651"/>
    </source>
</evidence>
<dbReference type="Proteomes" id="UP000182818">
    <property type="component" value="Unassembled WGS sequence"/>
</dbReference>
<feature type="transmembrane region" description="Helical" evidence="8">
    <location>
        <begin position="135"/>
        <end position="160"/>
    </location>
</feature>
<accession>A0A0R2K885</accession>
<dbReference type="RefSeq" id="WP_057805507.1">
    <property type="nucleotide sequence ID" value="NZ_BJYP01000011.1"/>
</dbReference>
<proteinExistence type="inferred from homology"/>
<dbReference type="EMBL" id="FOGK01000002">
    <property type="protein sequence ID" value="SER19474.1"/>
    <property type="molecule type" value="Genomic_DNA"/>
</dbReference>
<keyword evidence="5 8" id="KW-0812">Transmembrane</keyword>
<evidence type="ECO:0000256" key="2">
    <source>
        <dbReference type="ARBA" id="ARBA00009142"/>
    </source>
</evidence>
<dbReference type="PANTHER" id="PTHR30269">
    <property type="entry name" value="TRANSMEMBRANE PROTEIN YFCA"/>
    <property type="match status" value="1"/>
</dbReference>
<dbReference type="PANTHER" id="PTHR30269:SF0">
    <property type="entry name" value="MEMBRANE TRANSPORTER PROTEIN YFCA-RELATED"/>
    <property type="match status" value="1"/>
</dbReference>
<organism evidence="9 11">
    <name type="scientific">Pediococcus ethanolidurans</name>
    <dbReference type="NCBI Taxonomy" id="319653"/>
    <lineage>
        <taxon>Bacteria</taxon>
        <taxon>Bacillati</taxon>
        <taxon>Bacillota</taxon>
        <taxon>Bacilli</taxon>
        <taxon>Lactobacillales</taxon>
        <taxon>Lactobacillaceae</taxon>
        <taxon>Pediococcus</taxon>
    </lineage>
</organism>
<keyword evidence="3" id="KW-0813">Transport</keyword>
<evidence type="ECO:0000256" key="4">
    <source>
        <dbReference type="ARBA" id="ARBA00022475"/>
    </source>
</evidence>
<evidence type="ECO:0000256" key="7">
    <source>
        <dbReference type="ARBA" id="ARBA00023136"/>
    </source>
</evidence>
<evidence type="ECO:0000256" key="8">
    <source>
        <dbReference type="RuleBase" id="RU363041"/>
    </source>
</evidence>
<sequence length="247" mass="26557">MSTVLFLILMSLIAGVLTGIVGMASLTLYPVLLSVGIQPITANATITVAQVGARLGTVISSLKELHGHWKQALQIAILNTIGGVFGALILIHSSNTGFKKMVPLFILLAGIMILYPQKANTTNLNNRFNQIMSWLSLFLVGVYNGYFGAASGLLMIAVLSKIVKENYAIYNAMRNLASFCNNVVAAGLFIFRLSIDWAVIILLLLGLFIGGLIGPIIVRYIPSTYIKTAVGGFAIILAFILGYEAYL</sequence>
<comment type="caution">
    <text evidence="9">The sequence shown here is derived from an EMBL/GenBank/DDBJ whole genome shotgun (WGS) entry which is preliminary data.</text>
</comment>
<reference evidence="9 11" key="1">
    <citation type="journal article" date="2015" name="Genome Announc.">
        <title>Expanding the biotechnology potential of lactobacilli through comparative genomics of 213 strains and associated genera.</title>
        <authorList>
            <person name="Sun Z."/>
            <person name="Harris H.M."/>
            <person name="McCann A."/>
            <person name="Guo C."/>
            <person name="Argimon S."/>
            <person name="Zhang W."/>
            <person name="Yang X."/>
            <person name="Jeffery I.B."/>
            <person name="Cooney J.C."/>
            <person name="Kagawa T.F."/>
            <person name="Liu W."/>
            <person name="Song Y."/>
            <person name="Salvetti E."/>
            <person name="Wrobel A."/>
            <person name="Rasinkangas P."/>
            <person name="Parkhill J."/>
            <person name="Rea M.C."/>
            <person name="O'Sullivan O."/>
            <person name="Ritari J."/>
            <person name="Douillard F.P."/>
            <person name="Paul Ross R."/>
            <person name="Yang R."/>
            <person name="Briner A.E."/>
            <person name="Felis G.E."/>
            <person name="de Vos W.M."/>
            <person name="Barrangou R."/>
            <person name="Klaenhammer T.R."/>
            <person name="Caufield P.W."/>
            <person name="Cui Y."/>
            <person name="Zhang H."/>
            <person name="O'Toole P.W."/>
        </authorList>
    </citation>
    <scope>NUCLEOTIDE SEQUENCE [LARGE SCALE GENOMIC DNA]</scope>
    <source>
        <strain evidence="9 11">DSM 22301</strain>
    </source>
</reference>
<dbReference type="Pfam" id="PF01925">
    <property type="entry name" value="TauE"/>
    <property type="match status" value="1"/>
</dbReference>
<keyword evidence="4 8" id="KW-1003">Cell membrane</keyword>
<keyword evidence="7 8" id="KW-0472">Membrane</keyword>
<dbReference type="GeneID" id="76043154"/>
<evidence type="ECO:0000256" key="3">
    <source>
        <dbReference type="ARBA" id="ARBA00022448"/>
    </source>
</evidence>
<dbReference type="InterPro" id="IPR052017">
    <property type="entry name" value="TSUP"/>
</dbReference>